<dbReference type="SUPFAM" id="SSF55486">
    <property type="entry name" value="Metalloproteases ('zincins'), catalytic domain"/>
    <property type="match status" value="1"/>
</dbReference>
<sequence length="277" mass="31549">MPALIDSLFGLHGVVMTTQSYLCPSQATFSPHLSRSPNQASPDKLFAVTLHLHIHHLEGNPKEQSTPPHLSNSVALLTFPWKLHFFLTVQELVEDIKHSLDLRLQELDWMDEATKEAARAKLKHMMVMTGYPDFLLKPELIDQEYGFDVNEKTYFKNILNSIKFNIKLSVKKIHEQVDKTAWLLPPQALNAYYLPNKNQMGKCVTFHCSYSYKCQLLPQASTHTKKTFPVSCLVIHNFIMLLSVYSKPNTMASESKTCTSPHTIISLIALFLLQSHV</sequence>
<keyword evidence="3" id="KW-1185">Reference proteome</keyword>
<feature type="domain" description="Peptidase M13 N-terminal" evidence="1">
    <location>
        <begin position="89"/>
        <end position="132"/>
    </location>
</feature>
<protein>
    <recommendedName>
        <fullName evidence="1">Peptidase M13 N-terminal domain-containing protein</fullName>
    </recommendedName>
</protein>
<evidence type="ECO:0000313" key="2">
    <source>
        <dbReference type="EMBL" id="MEQ2244786.1"/>
    </source>
</evidence>
<dbReference type="Gene3D" id="3.40.390.10">
    <property type="entry name" value="Collagenase (Catalytic Domain)"/>
    <property type="match status" value="1"/>
</dbReference>
<evidence type="ECO:0000313" key="3">
    <source>
        <dbReference type="Proteomes" id="UP001482620"/>
    </source>
</evidence>
<comment type="caution">
    <text evidence="2">The sequence shown here is derived from an EMBL/GenBank/DDBJ whole genome shotgun (WGS) entry which is preliminary data.</text>
</comment>
<dbReference type="InterPro" id="IPR024079">
    <property type="entry name" value="MetalloPept_cat_dom_sf"/>
</dbReference>
<dbReference type="PANTHER" id="PTHR11733:SF195">
    <property type="entry name" value="ENDOTHELIN-CONVERTING ENZYME-LIKE 1"/>
    <property type="match status" value="1"/>
</dbReference>
<evidence type="ECO:0000259" key="1">
    <source>
        <dbReference type="Pfam" id="PF05649"/>
    </source>
</evidence>
<dbReference type="EMBL" id="JAHRIQ010071668">
    <property type="protein sequence ID" value="MEQ2244786.1"/>
    <property type="molecule type" value="Genomic_DNA"/>
</dbReference>
<dbReference type="InterPro" id="IPR008753">
    <property type="entry name" value="Peptidase_M13_N"/>
</dbReference>
<dbReference type="PANTHER" id="PTHR11733">
    <property type="entry name" value="ZINC METALLOPROTEASE FAMILY M13 NEPRILYSIN-RELATED"/>
    <property type="match status" value="1"/>
</dbReference>
<dbReference type="InterPro" id="IPR000718">
    <property type="entry name" value="Peptidase_M13"/>
</dbReference>
<reference evidence="2 3" key="1">
    <citation type="submission" date="2021-06" db="EMBL/GenBank/DDBJ databases">
        <authorList>
            <person name="Palmer J.M."/>
        </authorList>
    </citation>
    <scope>NUCLEOTIDE SEQUENCE [LARGE SCALE GENOMIC DNA]</scope>
    <source>
        <strain evidence="3">if_2019</strain>
        <tissue evidence="2">Muscle</tissue>
    </source>
</reference>
<dbReference type="Proteomes" id="UP001482620">
    <property type="component" value="Unassembled WGS sequence"/>
</dbReference>
<organism evidence="2 3">
    <name type="scientific">Ilyodon furcidens</name>
    <name type="common">goldbreast splitfin</name>
    <dbReference type="NCBI Taxonomy" id="33524"/>
    <lineage>
        <taxon>Eukaryota</taxon>
        <taxon>Metazoa</taxon>
        <taxon>Chordata</taxon>
        <taxon>Craniata</taxon>
        <taxon>Vertebrata</taxon>
        <taxon>Euteleostomi</taxon>
        <taxon>Actinopterygii</taxon>
        <taxon>Neopterygii</taxon>
        <taxon>Teleostei</taxon>
        <taxon>Neoteleostei</taxon>
        <taxon>Acanthomorphata</taxon>
        <taxon>Ovalentaria</taxon>
        <taxon>Atherinomorphae</taxon>
        <taxon>Cyprinodontiformes</taxon>
        <taxon>Goodeidae</taxon>
        <taxon>Ilyodon</taxon>
    </lineage>
</organism>
<dbReference type="InterPro" id="IPR042089">
    <property type="entry name" value="Peptidase_M13_dom_2"/>
</dbReference>
<dbReference type="Pfam" id="PF05649">
    <property type="entry name" value="Peptidase_M13_N"/>
    <property type="match status" value="1"/>
</dbReference>
<dbReference type="PROSITE" id="PS51885">
    <property type="entry name" value="NEPRILYSIN"/>
    <property type="match status" value="1"/>
</dbReference>
<name>A0ABV0UIC9_9TELE</name>
<accession>A0ABV0UIC9</accession>
<proteinExistence type="predicted"/>
<gene>
    <name evidence="2" type="ORF">ILYODFUR_020716</name>
</gene>
<dbReference type="Gene3D" id="1.10.1380.10">
    <property type="entry name" value="Neutral endopeptidase , domain2"/>
    <property type="match status" value="1"/>
</dbReference>